<dbReference type="GO" id="GO:0000976">
    <property type="term" value="F:transcription cis-regulatory region binding"/>
    <property type="evidence" value="ECO:0007669"/>
    <property type="project" value="TreeGrafter"/>
</dbReference>
<keyword evidence="2" id="KW-0902">Two-component regulatory system</keyword>
<dbReference type="InterPro" id="IPR011006">
    <property type="entry name" value="CheY-like_superfamily"/>
</dbReference>
<dbReference type="RefSeq" id="WP_261599840.1">
    <property type="nucleotide sequence ID" value="NZ_CP104550.1"/>
</dbReference>
<evidence type="ECO:0000256" key="2">
    <source>
        <dbReference type="ARBA" id="ARBA00023012"/>
    </source>
</evidence>
<dbReference type="SMART" id="SM00091">
    <property type="entry name" value="PAS"/>
    <property type="match status" value="1"/>
</dbReference>
<feature type="domain" description="PAS" evidence="9">
    <location>
        <begin position="139"/>
        <end position="206"/>
    </location>
</feature>
<accession>A0A9E7UNR9</accession>
<protein>
    <submittedName>
        <fullName evidence="10">Response regulator</fullName>
    </submittedName>
</protein>
<feature type="modified residue" description="4-aspartylphosphate" evidence="6">
    <location>
        <position position="57"/>
    </location>
</feature>
<dbReference type="Proteomes" id="UP001065373">
    <property type="component" value="Chromosome"/>
</dbReference>
<dbReference type="PANTHER" id="PTHR48111">
    <property type="entry name" value="REGULATOR OF RPOS"/>
    <property type="match status" value="1"/>
</dbReference>
<dbReference type="InterPro" id="IPR000014">
    <property type="entry name" value="PAS"/>
</dbReference>
<dbReference type="InterPro" id="IPR039420">
    <property type="entry name" value="WalR-like"/>
</dbReference>
<evidence type="ECO:0000256" key="7">
    <source>
        <dbReference type="SAM" id="Coils"/>
    </source>
</evidence>
<dbReference type="InterPro" id="IPR035965">
    <property type="entry name" value="PAS-like_dom_sf"/>
</dbReference>
<evidence type="ECO:0000256" key="3">
    <source>
        <dbReference type="ARBA" id="ARBA00023015"/>
    </source>
</evidence>
<keyword evidence="3" id="KW-0805">Transcription regulation</keyword>
<dbReference type="GeneID" id="75106447"/>
<organism evidence="10">
    <name type="scientific">Methanothermobacter wolfeii</name>
    <name type="common">Methanobacterium wolfei</name>
    <dbReference type="NCBI Taxonomy" id="145261"/>
    <lineage>
        <taxon>Archaea</taxon>
        <taxon>Methanobacteriati</taxon>
        <taxon>Methanobacteriota</taxon>
        <taxon>Methanomada group</taxon>
        <taxon>Methanobacteria</taxon>
        <taxon>Methanobacteriales</taxon>
        <taxon>Methanobacteriaceae</taxon>
        <taxon>Methanothermobacter</taxon>
    </lineage>
</organism>
<evidence type="ECO:0000259" key="8">
    <source>
        <dbReference type="PROSITE" id="PS50110"/>
    </source>
</evidence>
<dbReference type="GO" id="GO:0032993">
    <property type="term" value="C:protein-DNA complex"/>
    <property type="evidence" value="ECO:0007669"/>
    <property type="project" value="TreeGrafter"/>
</dbReference>
<dbReference type="SMART" id="SM00448">
    <property type="entry name" value="REC"/>
    <property type="match status" value="1"/>
</dbReference>
<dbReference type="GO" id="GO:0006355">
    <property type="term" value="P:regulation of DNA-templated transcription"/>
    <property type="evidence" value="ECO:0007669"/>
    <property type="project" value="TreeGrafter"/>
</dbReference>
<dbReference type="GO" id="GO:0000156">
    <property type="term" value="F:phosphorelay response regulator activity"/>
    <property type="evidence" value="ECO:0007669"/>
    <property type="project" value="TreeGrafter"/>
</dbReference>
<keyword evidence="5" id="KW-0804">Transcription</keyword>
<dbReference type="SUPFAM" id="SSF52172">
    <property type="entry name" value="CheY-like"/>
    <property type="match status" value="1"/>
</dbReference>
<dbReference type="CDD" id="cd00130">
    <property type="entry name" value="PAS"/>
    <property type="match status" value="1"/>
</dbReference>
<evidence type="ECO:0000259" key="9">
    <source>
        <dbReference type="PROSITE" id="PS50112"/>
    </source>
</evidence>
<sequence length="206" mass="23254">MADRVKVLILEDVPIDAELIVRELKRDGIEFDHVTADDEDSFRRALDEFKPDIVLADHSLPSFDGVSALKIVKEKNDIPFIFVSGKIGEEFAVEMLKAGATDYVLKSNLSKLPLAVRRALDEAAEERKIKEAQRALEESERKYRALFEKSGNPIFICATDGTVLDVNPAAAGFLKSFHEDITGKNLREWVREDDFRKLFTMVRAAL</sequence>
<keyword evidence="4" id="KW-0238">DNA-binding</keyword>
<name>A0A9E7UNR9_METWO</name>
<keyword evidence="1 6" id="KW-0597">Phosphoprotein</keyword>
<evidence type="ECO:0000313" key="10">
    <source>
        <dbReference type="EMBL" id="UXH32511.1"/>
    </source>
</evidence>
<feature type="domain" description="Response regulatory" evidence="8">
    <location>
        <begin position="6"/>
        <end position="121"/>
    </location>
</feature>
<dbReference type="Gene3D" id="3.30.450.20">
    <property type="entry name" value="PAS domain"/>
    <property type="match status" value="1"/>
</dbReference>
<dbReference type="InterPro" id="IPR001789">
    <property type="entry name" value="Sig_transdc_resp-reg_receiver"/>
</dbReference>
<dbReference type="Pfam" id="PF13188">
    <property type="entry name" value="PAS_8"/>
    <property type="match status" value="1"/>
</dbReference>
<dbReference type="Pfam" id="PF00072">
    <property type="entry name" value="Response_reg"/>
    <property type="match status" value="1"/>
</dbReference>
<evidence type="ECO:0000256" key="1">
    <source>
        <dbReference type="ARBA" id="ARBA00022553"/>
    </source>
</evidence>
<gene>
    <name evidence="10" type="ORF">N5910_04305</name>
</gene>
<dbReference type="CDD" id="cd00156">
    <property type="entry name" value="REC"/>
    <property type="match status" value="1"/>
</dbReference>
<reference evidence="10" key="1">
    <citation type="submission" date="2022-09" db="EMBL/GenBank/DDBJ databases">
        <title>Characterization of three MwoI isoschizomers from sequenced genome and metagenomes.</title>
        <authorList>
            <person name="Fomenkov A."/>
            <person name="Xu S.Y."/>
            <person name="Roberts R.J."/>
        </authorList>
    </citation>
    <scope>NUCLEOTIDE SEQUENCE</scope>
    <source>
        <strain evidence="10">DSM 2970</strain>
    </source>
</reference>
<dbReference type="EMBL" id="CP104550">
    <property type="protein sequence ID" value="UXH32511.1"/>
    <property type="molecule type" value="Genomic_DNA"/>
</dbReference>
<evidence type="ECO:0000256" key="4">
    <source>
        <dbReference type="ARBA" id="ARBA00023125"/>
    </source>
</evidence>
<evidence type="ECO:0000256" key="5">
    <source>
        <dbReference type="ARBA" id="ARBA00023163"/>
    </source>
</evidence>
<dbReference type="SUPFAM" id="SSF55785">
    <property type="entry name" value="PYP-like sensor domain (PAS domain)"/>
    <property type="match status" value="1"/>
</dbReference>
<dbReference type="GO" id="GO:0005829">
    <property type="term" value="C:cytosol"/>
    <property type="evidence" value="ECO:0007669"/>
    <property type="project" value="TreeGrafter"/>
</dbReference>
<dbReference type="PROSITE" id="PS50112">
    <property type="entry name" value="PAS"/>
    <property type="match status" value="1"/>
</dbReference>
<evidence type="ECO:0000256" key="6">
    <source>
        <dbReference type="PROSITE-ProRule" id="PRU00169"/>
    </source>
</evidence>
<dbReference type="PROSITE" id="PS50110">
    <property type="entry name" value="RESPONSE_REGULATORY"/>
    <property type="match status" value="1"/>
</dbReference>
<feature type="coiled-coil region" evidence="7">
    <location>
        <begin position="120"/>
        <end position="149"/>
    </location>
</feature>
<dbReference type="Gene3D" id="3.40.50.2300">
    <property type="match status" value="1"/>
</dbReference>
<dbReference type="NCBIfam" id="TIGR00229">
    <property type="entry name" value="sensory_box"/>
    <property type="match status" value="1"/>
</dbReference>
<dbReference type="AlphaFoldDB" id="A0A9E7UNR9"/>
<proteinExistence type="predicted"/>
<keyword evidence="7" id="KW-0175">Coiled coil</keyword>
<dbReference type="PANTHER" id="PTHR48111:SF1">
    <property type="entry name" value="TWO-COMPONENT RESPONSE REGULATOR ORR33"/>
    <property type="match status" value="1"/>
</dbReference>